<gene>
    <name evidence="3" type="ORF">J2S75_002830</name>
</gene>
<comment type="caution">
    <text evidence="3">The sequence shown here is derived from an EMBL/GenBank/DDBJ whole genome shotgun (WGS) entry which is preliminary data.</text>
</comment>
<evidence type="ECO:0000256" key="1">
    <source>
        <dbReference type="SAM" id="MobiDB-lite"/>
    </source>
</evidence>
<dbReference type="InterPro" id="IPR024535">
    <property type="entry name" value="RHGA/B-epi-like_pectate_lyase"/>
</dbReference>
<feature type="region of interest" description="Disordered" evidence="1">
    <location>
        <begin position="569"/>
        <end position="592"/>
    </location>
</feature>
<evidence type="ECO:0000313" key="3">
    <source>
        <dbReference type="EMBL" id="MDQ0303796.1"/>
    </source>
</evidence>
<evidence type="ECO:0000259" key="2">
    <source>
        <dbReference type="Pfam" id="PF12708"/>
    </source>
</evidence>
<protein>
    <recommendedName>
        <fullName evidence="2">Rhamnogalacturonase A/B/Epimerase-like pectate lyase domain-containing protein</fullName>
    </recommendedName>
</protein>
<dbReference type="Pfam" id="PF12708">
    <property type="entry name" value="Pect-lyase_RHGA_epim"/>
    <property type="match status" value="1"/>
</dbReference>
<dbReference type="SUPFAM" id="SSF51126">
    <property type="entry name" value="Pectin lyase-like"/>
    <property type="match status" value="1"/>
</dbReference>
<dbReference type="EMBL" id="JAUSUI010000005">
    <property type="protein sequence ID" value="MDQ0303796.1"/>
    <property type="molecule type" value="Genomic_DNA"/>
</dbReference>
<dbReference type="RefSeq" id="WP_307020498.1">
    <property type="nucleotide sequence ID" value="NZ_JAUSUI010000005.1"/>
</dbReference>
<feature type="domain" description="Rhamnogalacturonase A/B/Epimerase-like pectate lyase" evidence="2">
    <location>
        <begin position="231"/>
        <end position="303"/>
    </location>
</feature>
<dbReference type="Proteomes" id="UP001224682">
    <property type="component" value="Unassembled WGS sequence"/>
</dbReference>
<keyword evidence="4" id="KW-1185">Reference proteome</keyword>
<dbReference type="Gene3D" id="2.160.20.10">
    <property type="entry name" value="Single-stranded right-handed beta-helix, Pectin lyase-like"/>
    <property type="match status" value="1"/>
</dbReference>
<dbReference type="InterPro" id="IPR012334">
    <property type="entry name" value="Pectin_lyas_fold"/>
</dbReference>
<feature type="region of interest" description="Disordered" evidence="1">
    <location>
        <begin position="116"/>
        <end position="137"/>
    </location>
</feature>
<organism evidence="3 4">
    <name type="scientific">Ancylobacter polymorphus</name>
    <dbReference type="NCBI Taxonomy" id="223390"/>
    <lineage>
        <taxon>Bacteria</taxon>
        <taxon>Pseudomonadati</taxon>
        <taxon>Pseudomonadota</taxon>
        <taxon>Alphaproteobacteria</taxon>
        <taxon>Hyphomicrobiales</taxon>
        <taxon>Xanthobacteraceae</taxon>
        <taxon>Ancylobacter</taxon>
    </lineage>
</organism>
<sequence>MANQRIILYRNTNAPAVVLTFTGVDFTGYEVEIVITPAGKAATTFSTVGGDITVEDDTVTWQQAQAFVNTLPVGISARADVYRILDDYREKLGAFDVQIGGVGDFFEPGTYTIEVPGVAGPKGDKGDKGDTGDTGDVTPEAQAAQAAAEAAAAQAALYEGVWLNDVAAVLADSSLTYSTGSPSSVTEGNYVRTRKEGISYAVAASGATDEHVSTAGGVKLYVVPGPKGYDVRAFGAAGDNTTDDTAAVQGAIDAAGSTLPGLSGVWANLAAVNAAVYVPQGRYKITAPLAPSHNLMMQGDGLGSQFWFDPATANADFIQPVNNTLLYSGLPGSNSGLVFKDFYVTVREDGGSTTGRNGSSLPTVNSNSRHAFNLINGVLARFDNVTVVNFHYGTAFRFSRGVEEGRTDLWAYYNSLVGCYARDCLLAFKPTSATNAANCYFGHSVNYPAQSRMAEHEYMVDFNRAAGCSLTGSVEGYASIALIRDNGRGHDLGGVYLESFPPTPLAVTIGPLATSAVSVSHGAMSYGYTYAKSVENLVVRSGSDAVNIGQNLGYGDCRELEIFHSATGQSPSFRDGLPGRSHSPTGGTISTSSTSFVGETAIVLARGTGTASTENGFTYSFKITGGIKLVSNIWVTCLVKFGGAESVSTVVIRNLTPPQSANFKKFVEYPNGWQLWGTYLTPGEDQTFTLQVRQLVGSTDSADTVSITALRAWVNGFDPILGPWQWPEYRTAAPTEGTWRRGEIVWNAQSSAGGVPGWQCVTAGTPGTWKAMAALAA</sequence>
<dbReference type="InterPro" id="IPR011050">
    <property type="entry name" value="Pectin_lyase_fold/virulence"/>
</dbReference>
<feature type="compositionally biased region" description="Low complexity" evidence="1">
    <location>
        <begin position="581"/>
        <end position="592"/>
    </location>
</feature>
<reference evidence="3 4" key="1">
    <citation type="submission" date="2023-07" db="EMBL/GenBank/DDBJ databases">
        <title>Genomic Encyclopedia of Type Strains, Phase IV (KMG-IV): sequencing the most valuable type-strain genomes for metagenomic binning, comparative biology and taxonomic classification.</title>
        <authorList>
            <person name="Goeker M."/>
        </authorList>
    </citation>
    <scope>NUCLEOTIDE SEQUENCE [LARGE SCALE GENOMIC DNA]</scope>
    <source>
        <strain evidence="3 4">DSM 2457</strain>
    </source>
</reference>
<name>A0ABU0BDA3_9HYPH</name>
<proteinExistence type="predicted"/>
<evidence type="ECO:0000313" key="4">
    <source>
        <dbReference type="Proteomes" id="UP001224682"/>
    </source>
</evidence>
<accession>A0ABU0BDA3</accession>
<feature type="compositionally biased region" description="Basic and acidic residues" evidence="1">
    <location>
        <begin position="122"/>
        <end position="131"/>
    </location>
</feature>